<accession>A0AAV8YN98</accession>
<dbReference type="Proteomes" id="UP001162162">
    <property type="component" value="Unassembled WGS sequence"/>
</dbReference>
<proteinExistence type="predicted"/>
<dbReference type="InterPro" id="IPR036397">
    <property type="entry name" value="RNaseH_sf"/>
</dbReference>
<dbReference type="EMBL" id="JAPWTK010000064">
    <property type="protein sequence ID" value="KAJ8952752.1"/>
    <property type="molecule type" value="Genomic_DNA"/>
</dbReference>
<name>A0AAV8YN98_9CUCU</name>
<dbReference type="Gene3D" id="3.30.420.10">
    <property type="entry name" value="Ribonuclease H-like superfamily/Ribonuclease H"/>
    <property type="match status" value="1"/>
</dbReference>
<evidence type="ECO:0008006" key="3">
    <source>
        <dbReference type="Google" id="ProtNLM"/>
    </source>
</evidence>
<evidence type="ECO:0000313" key="1">
    <source>
        <dbReference type="EMBL" id="KAJ8952752.1"/>
    </source>
</evidence>
<organism evidence="1 2">
    <name type="scientific">Aromia moschata</name>
    <dbReference type="NCBI Taxonomy" id="1265417"/>
    <lineage>
        <taxon>Eukaryota</taxon>
        <taxon>Metazoa</taxon>
        <taxon>Ecdysozoa</taxon>
        <taxon>Arthropoda</taxon>
        <taxon>Hexapoda</taxon>
        <taxon>Insecta</taxon>
        <taxon>Pterygota</taxon>
        <taxon>Neoptera</taxon>
        <taxon>Endopterygota</taxon>
        <taxon>Coleoptera</taxon>
        <taxon>Polyphaga</taxon>
        <taxon>Cucujiformia</taxon>
        <taxon>Chrysomeloidea</taxon>
        <taxon>Cerambycidae</taxon>
        <taxon>Cerambycinae</taxon>
        <taxon>Callichromatini</taxon>
        <taxon>Aromia</taxon>
    </lineage>
</organism>
<dbReference type="AlphaFoldDB" id="A0AAV8YN98"/>
<keyword evidence="2" id="KW-1185">Reference proteome</keyword>
<reference evidence="1" key="1">
    <citation type="journal article" date="2023" name="Insect Mol. Biol.">
        <title>Genome sequencing provides insights into the evolution of gene families encoding plant cell wall-degrading enzymes in longhorned beetles.</title>
        <authorList>
            <person name="Shin N.R."/>
            <person name="Okamura Y."/>
            <person name="Kirsch R."/>
            <person name="Pauchet Y."/>
        </authorList>
    </citation>
    <scope>NUCLEOTIDE SEQUENCE</scope>
    <source>
        <strain evidence="1">AMC_N1</strain>
    </source>
</reference>
<dbReference type="PANTHER" id="PTHR47326">
    <property type="entry name" value="TRANSPOSABLE ELEMENT TC3 TRANSPOSASE-LIKE PROTEIN"/>
    <property type="match status" value="1"/>
</dbReference>
<comment type="caution">
    <text evidence="1">The sequence shown here is derived from an EMBL/GenBank/DDBJ whole genome shotgun (WGS) entry which is preliminary data.</text>
</comment>
<sequence>MQRLIERERITFLMIKGWGEIAAKVHNISKSFVHNVLKRTKFRPFKVKLVHALNEDNFDRRVEFSEDMMARIVDDLNFPSNIAYSDEATFQLDGTLDRHICRYWADENPHWMRENKSQYPQKLNVWAGILNNRIIGPFMTYGFIRTGAAAHYGRDVRASLDEVFVDRWIRRRAGGKRNPTH</sequence>
<dbReference type="PANTHER" id="PTHR47326:SF1">
    <property type="entry name" value="HTH PSQ-TYPE DOMAIN-CONTAINING PROTEIN"/>
    <property type="match status" value="1"/>
</dbReference>
<protein>
    <recommendedName>
        <fullName evidence="3">Transposase</fullName>
    </recommendedName>
</protein>
<gene>
    <name evidence="1" type="ORF">NQ318_008067</name>
</gene>
<evidence type="ECO:0000313" key="2">
    <source>
        <dbReference type="Proteomes" id="UP001162162"/>
    </source>
</evidence>
<dbReference type="GO" id="GO:0003676">
    <property type="term" value="F:nucleic acid binding"/>
    <property type="evidence" value="ECO:0007669"/>
    <property type="project" value="InterPro"/>
</dbReference>